<dbReference type="InterPro" id="IPR000253">
    <property type="entry name" value="FHA_dom"/>
</dbReference>
<dbReference type="InterPro" id="IPR051791">
    <property type="entry name" value="Pra-immunoreactive"/>
</dbReference>
<dbReference type="PRINTS" id="PR01217">
    <property type="entry name" value="PRICHEXTENSN"/>
</dbReference>
<dbReference type="GO" id="GO:0005886">
    <property type="term" value="C:plasma membrane"/>
    <property type="evidence" value="ECO:0007669"/>
    <property type="project" value="UniProtKB-SubCell"/>
</dbReference>
<name>A0AAU8FYP4_9MICO</name>
<evidence type="ECO:0000259" key="9">
    <source>
        <dbReference type="PROSITE" id="PS50006"/>
    </source>
</evidence>
<evidence type="ECO:0000256" key="5">
    <source>
        <dbReference type="ARBA" id="ARBA00022989"/>
    </source>
</evidence>
<gene>
    <name evidence="10" type="ORF">ABRQ22_18410</name>
</gene>
<evidence type="ECO:0000256" key="2">
    <source>
        <dbReference type="ARBA" id="ARBA00022475"/>
    </source>
</evidence>
<keyword evidence="2" id="KW-1003">Cell membrane</keyword>
<dbReference type="RefSeq" id="WP_353707772.1">
    <property type="nucleotide sequence ID" value="NZ_CP159290.1"/>
</dbReference>
<dbReference type="AlphaFoldDB" id="A0AAU8FYP4"/>
<sequence>MSDVTCAACGSAQSAGSAFCAVCGQPFPRTGRPVAEPAAGPVGSVQAVAARAGADLPYAAAPHSAPDTTTEPEVYAATQKAFGPAVAAPSASSLATAPFAGRGRRFLAYVVDVAVPGLVALVVVVAGLAMVGTPLGSVQVVTQDEAAALFGKILVVYVVAGVLALAWWVGVWFWEGSTGKTLGNLLTGIRTVDAGTRETVGFGRAALRWIIVGVVPLGGILVVLLSPGFDSSGRSQGWHDKAGRSLVLDVRGVTPASSSPSGYEGVATLMAGAPAGASHGAAGTYASAPQPGYAPAPAQPGYAPAPAPTGYAPYPPAPLGGQGPAAPAAPGGTASFAPSAPSAPSGPAPAAPVPDPWAFPSSAAPAGDGLITGVPGVGSGSTPAAPPVPATPAPAAPSAAPPAATSPAPVVTPATPAPAAAPTPEPAEAEWDSTRMTARDVRAMDPAPDVSVVIELESGERRAVDRPTLLGRNPQAPDDGPWNLVAVDDPTRSVSKTHAELRVDPSGLWLTDRGSTNGTVVSVPGAPPRVAEPGTRVRVPVGATIHVGDRRIVVHPGAA</sequence>
<keyword evidence="6 8" id="KW-0472">Membrane</keyword>
<dbReference type="PANTHER" id="PTHR36115:SF4">
    <property type="entry name" value="MEMBRANE PROTEIN"/>
    <property type="match status" value="1"/>
</dbReference>
<feature type="transmembrane region" description="Helical" evidence="8">
    <location>
        <begin position="106"/>
        <end position="132"/>
    </location>
</feature>
<dbReference type="Pfam" id="PF00498">
    <property type="entry name" value="FHA"/>
    <property type="match status" value="1"/>
</dbReference>
<feature type="transmembrane region" description="Helical" evidence="8">
    <location>
        <begin position="206"/>
        <end position="225"/>
    </location>
</feature>
<dbReference type="EMBL" id="CP159290">
    <property type="protein sequence ID" value="XCH29524.1"/>
    <property type="molecule type" value="Genomic_DNA"/>
</dbReference>
<evidence type="ECO:0000256" key="8">
    <source>
        <dbReference type="SAM" id="Phobius"/>
    </source>
</evidence>
<keyword evidence="3" id="KW-0597">Phosphoprotein</keyword>
<evidence type="ECO:0000313" key="10">
    <source>
        <dbReference type="EMBL" id="XCH29524.1"/>
    </source>
</evidence>
<dbReference type="SUPFAM" id="SSF49879">
    <property type="entry name" value="SMAD/FHA domain"/>
    <property type="match status" value="1"/>
</dbReference>
<dbReference type="InterPro" id="IPR008984">
    <property type="entry name" value="SMAD_FHA_dom_sf"/>
</dbReference>
<feature type="domain" description="FHA" evidence="9">
    <location>
        <begin position="468"/>
        <end position="522"/>
    </location>
</feature>
<accession>A0AAU8FYP4</accession>
<feature type="region of interest" description="Disordered" evidence="7">
    <location>
        <begin position="313"/>
        <end position="432"/>
    </location>
</feature>
<evidence type="ECO:0000256" key="1">
    <source>
        <dbReference type="ARBA" id="ARBA00004651"/>
    </source>
</evidence>
<feature type="compositionally biased region" description="Low complexity" evidence="7">
    <location>
        <begin position="396"/>
        <end position="414"/>
    </location>
</feature>
<comment type="subcellular location">
    <subcellularLocation>
        <location evidence="1">Cell membrane</location>
        <topology evidence="1">Multi-pass membrane protein</topology>
    </subcellularLocation>
</comment>
<evidence type="ECO:0000256" key="3">
    <source>
        <dbReference type="ARBA" id="ARBA00022553"/>
    </source>
</evidence>
<dbReference type="SMART" id="SM00240">
    <property type="entry name" value="FHA"/>
    <property type="match status" value="1"/>
</dbReference>
<reference evidence="10" key="1">
    <citation type="submission" date="2024-06" db="EMBL/GenBank/DDBJ databases">
        <title>Complete genome sequence of the cellulolytic actinobacterium, Cellulosimicrobium ES-005.</title>
        <authorList>
            <person name="Matthews C.T."/>
            <person name="Underwood K.D."/>
            <person name="Ghanchi K.M."/>
            <person name="Fields S.D."/>
            <person name="Gardner S.G."/>
        </authorList>
    </citation>
    <scope>NUCLEOTIDE SEQUENCE</scope>
    <source>
        <strain evidence="10">ES-005</strain>
    </source>
</reference>
<feature type="compositionally biased region" description="Pro residues" evidence="7">
    <location>
        <begin position="415"/>
        <end position="425"/>
    </location>
</feature>
<dbReference type="PANTHER" id="PTHR36115">
    <property type="entry name" value="PROLINE-RICH ANTIGEN HOMOLOG-RELATED"/>
    <property type="match status" value="1"/>
</dbReference>
<dbReference type="InterPro" id="IPR010432">
    <property type="entry name" value="RDD"/>
</dbReference>
<feature type="compositionally biased region" description="Low complexity" evidence="7">
    <location>
        <begin position="324"/>
        <end position="343"/>
    </location>
</feature>
<dbReference type="PROSITE" id="PS50006">
    <property type="entry name" value="FHA_DOMAIN"/>
    <property type="match status" value="1"/>
</dbReference>
<evidence type="ECO:0000256" key="4">
    <source>
        <dbReference type="ARBA" id="ARBA00022692"/>
    </source>
</evidence>
<proteinExistence type="predicted"/>
<dbReference type="Pfam" id="PF06271">
    <property type="entry name" value="RDD"/>
    <property type="match status" value="1"/>
</dbReference>
<dbReference type="Gene3D" id="2.60.200.20">
    <property type="match status" value="1"/>
</dbReference>
<feature type="compositionally biased region" description="Pro residues" evidence="7">
    <location>
        <begin position="384"/>
        <end position="395"/>
    </location>
</feature>
<keyword evidence="5 8" id="KW-1133">Transmembrane helix</keyword>
<keyword evidence="4 8" id="KW-0812">Transmembrane</keyword>
<organism evidence="10">
    <name type="scientific">Cellulosimicrobium sp. ES-005</name>
    <dbReference type="NCBI Taxonomy" id="3163031"/>
    <lineage>
        <taxon>Bacteria</taxon>
        <taxon>Bacillati</taxon>
        <taxon>Actinomycetota</taxon>
        <taxon>Actinomycetes</taxon>
        <taxon>Micrococcales</taxon>
        <taxon>Promicromonosporaceae</taxon>
        <taxon>Cellulosimicrobium</taxon>
    </lineage>
</organism>
<evidence type="ECO:0000256" key="7">
    <source>
        <dbReference type="SAM" id="MobiDB-lite"/>
    </source>
</evidence>
<evidence type="ECO:0000256" key="6">
    <source>
        <dbReference type="ARBA" id="ARBA00023136"/>
    </source>
</evidence>
<dbReference type="CDD" id="cd00060">
    <property type="entry name" value="FHA"/>
    <property type="match status" value="1"/>
</dbReference>
<feature type="compositionally biased region" description="Pro residues" evidence="7">
    <location>
        <begin position="344"/>
        <end position="357"/>
    </location>
</feature>
<protein>
    <submittedName>
        <fullName evidence="10">RDD family protein</fullName>
    </submittedName>
</protein>
<feature type="transmembrane region" description="Helical" evidence="8">
    <location>
        <begin position="153"/>
        <end position="174"/>
    </location>
</feature>